<comment type="caution">
    <text evidence="1">The sequence shown here is derived from an EMBL/GenBank/DDBJ whole genome shotgun (WGS) entry which is preliminary data.</text>
</comment>
<dbReference type="Gene3D" id="3.40.30.10">
    <property type="entry name" value="Glutaredoxin"/>
    <property type="match status" value="1"/>
</dbReference>
<sequence length="78" mass="9009">MRERCHLCSDALVLLQGLQQGWNFDIWEVDIDKDDCLVEKYGISIPVIELEGEEIQWGIVDKNAIIEAFSRKNIEFIG</sequence>
<dbReference type="SUPFAM" id="SSF52833">
    <property type="entry name" value="Thioredoxin-like"/>
    <property type="match status" value="1"/>
</dbReference>
<protein>
    <submittedName>
        <fullName evidence="1">Glutaredoxin family protein</fullName>
    </submittedName>
</protein>
<dbReference type="AlphaFoldDB" id="A0A398B6B5"/>
<keyword evidence="2" id="KW-1185">Reference proteome</keyword>
<dbReference type="Pfam" id="PF05768">
    <property type="entry name" value="Glrx-like"/>
    <property type="match status" value="1"/>
</dbReference>
<dbReference type="OrthoDB" id="32865at2"/>
<dbReference type="InterPro" id="IPR036249">
    <property type="entry name" value="Thioredoxin-like_sf"/>
</dbReference>
<proteinExistence type="predicted"/>
<name>A0A398B6B5_9BACI</name>
<evidence type="ECO:0000313" key="1">
    <source>
        <dbReference type="EMBL" id="RID84994.1"/>
    </source>
</evidence>
<evidence type="ECO:0000313" key="2">
    <source>
        <dbReference type="Proteomes" id="UP000265816"/>
    </source>
</evidence>
<gene>
    <name evidence="1" type="ORF">D1970_11595</name>
</gene>
<reference evidence="1 2" key="1">
    <citation type="submission" date="2018-08" db="EMBL/GenBank/DDBJ databases">
        <title>Bacillus jemisoniae sp. nov., Bacillus chryseoplanitiae sp. nov., Bacillus resnikiae sp. nov., and Bacillus frankliniae sp. nov., isolated from Viking spacecraft and associated surfaces.</title>
        <authorList>
            <person name="Seuylemezian A."/>
            <person name="Vaishampayan P."/>
        </authorList>
    </citation>
    <scope>NUCLEOTIDE SEQUENCE [LARGE SCALE GENOMIC DNA]</scope>
    <source>
        <strain evidence="1 2">JJ-247</strain>
    </source>
</reference>
<dbReference type="EMBL" id="QWVT01000018">
    <property type="protein sequence ID" value="RID84994.1"/>
    <property type="molecule type" value="Genomic_DNA"/>
</dbReference>
<accession>A0A398B6B5</accession>
<dbReference type="InterPro" id="IPR008554">
    <property type="entry name" value="Glutaredoxin-like"/>
</dbReference>
<dbReference type="Proteomes" id="UP000265816">
    <property type="component" value="Unassembled WGS sequence"/>
</dbReference>
<organism evidence="1 2">
    <name type="scientific">Mesobacillus zeae</name>
    <dbReference type="NCBI Taxonomy" id="1917180"/>
    <lineage>
        <taxon>Bacteria</taxon>
        <taxon>Bacillati</taxon>
        <taxon>Bacillota</taxon>
        <taxon>Bacilli</taxon>
        <taxon>Bacillales</taxon>
        <taxon>Bacillaceae</taxon>
        <taxon>Mesobacillus</taxon>
    </lineage>
</organism>